<sequence>MKKLAAVLPCFIAGASMAADVSFEQLHKQLDIMNNIIKSSVTSGDNRQNIKLSGVESTYLKGQGVLFTLRSQSRFGHWGNYNFDVVMPPMPPMPPLSPDQIVDIETTVAEAAEIADIDVEKEVAKAMENASRTYERVIEIHHDKHETYRDLREEQRDLAYELRDITREKRDMEYQLKRSEDKEDKAELKSELAALEKKKKKILASKKELTEKAKQIKSKQLAEQSKQETARKGYYENLSAAMAETLCLYGNGLKALPKGENVTVILKSGGDKLGRQYQDKIHVFTKRNINGCAIDKITSTQLLEKSKAYQF</sequence>
<evidence type="ECO:0000256" key="2">
    <source>
        <dbReference type="SAM" id="SignalP"/>
    </source>
</evidence>
<comment type="caution">
    <text evidence="3">The sequence shown here is derived from an EMBL/GenBank/DDBJ whole genome shotgun (WGS) entry which is preliminary data.</text>
</comment>
<feature type="coiled-coil region" evidence="1">
    <location>
        <begin position="148"/>
        <end position="219"/>
    </location>
</feature>
<dbReference type="Proteomes" id="UP000568664">
    <property type="component" value="Unassembled WGS sequence"/>
</dbReference>
<dbReference type="AlphaFoldDB" id="A0A7Y0Q646"/>
<gene>
    <name evidence="3" type="ORF">HII17_05465</name>
</gene>
<keyword evidence="1" id="KW-0175">Coiled coil</keyword>
<dbReference type="RefSeq" id="WP_169074357.1">
    <property type="nucleotide sequence ID" value="NZ_JABBXH010000002.1"/>
</dbReference>
<organism evidence="3 4">
    <name type="scientific">Thalassotalea algicola</name>
    <dbReference type="NCBI Taxonomy" id="2716224"/>
    <lineage>
        <taxon>Bacteria</taxon>
        <taxon>Pseudomonadati</taxon>
        <taxon>Pseudomonadota</taxon>
        <taxon>Gammaproteobacteria</taxon>
        <taxon>Alteromonadales</taxon>
        <taxon>Colwelliaceae</taxon>
        <taxon>Thalassotalea</taxon>
    </lineage>
</organism>
<feature type="signal peptide" evidence="2">
    <location>
        <begin position="1"/>
        <end position="18"/>
    </location>
</feature>
<evidence type="ECO:0000313" key="3">
    <source>
        <dbReference type="EMBL" id="NMP31008.1"/>
    </source>
</evidence>
<keyword evidence="2" id="KW-0732">Signal</keyword>
<accession>A0A7Y0Q646</accession>
<evidence type="ECO:0000256" key="1">
    <source>
        <dbReference type="SAM" id="Coils"/>
    </source>
</evidence>
<keyword evidence="4" id="KW-1185">Reference proteome</keyword>
<name>A0A7Y0Q646_9GAMM</name>
<protein>
    <submittedName>
        <fullName evidence="3">Uncharacterized protein</fullName>
    </submittedName>
</protein>
<proteinExistence type="predicted"/>
<feature type="chain" id="PRO_5031464456" evidence="2">
    <location>
        <begin position="19"/>
        <end position="311"/>
    </location>
</feature>
<evidence type="ECO:0000313" key="4">
    <source>
        <dbReference type="Proteomes" id="UP000568664"/>
    </source>
</evidence>
<reference evidence="3 4" key="1">
    <citation type="submission" date="2020-04" db="EMBL/GenBank/DDBJ databases">
        <title>Thalassotalea sp. M1531, isolated from the surface of marine red alga.</title>
        <authorList>
            <person name="Pang L."/>
            <person name="Lu D.-C."/>
        </authorList>
    </citation>
    <scope>NUCLEOTIDE SEQUENCE [LARGE SCALE GENOMIC DNA]</scope>
    <source>
        <strain evidence="3 4">M1531</strain>
    </source>
</reference>
<dbReference type="EMBL" id="JABBXH010000002">
    <property type="protein sequence ID" value="NMP31008.1"/>
    <property type="molecule type" value="Genomic_DNA"/>
</dbReference>